<reference evidence="4 5" key="1">
    <citation type="journal article" date="2013" name="BMC Genomics">
        <title>Reconstruction of the lipid metabolism for the microalga Monoraphidium neglectum from its genome sequence reveals characteristics suitable for biofuel production.</title>
        <authorList>
            <person name="Bogen C."/>
            <person name="Al-Dilaimi A."/>
            <person name="Albersmeier A."/>
            <person name="Wichmann J."/>
            <person name="Grundmann M."/>
            <person name="Rupp O."/>
            <person name="Lauersen K.J."/>
            <person name="Blifernez-Klassen O."/>
            <person name="Kalinowski J."/>
            <person name="Goesmann A."/>
            <person name="Mussgnug J.H."/>
            <person name="Kruse O."/>
        </authorList>
    </citation>
    <scope>NUCLEOTIDE SEQUENCE [LARGE SCALE GENOMIC DNA]</scope>
    <source>
        <strain evidence="4 5">SAG 48.87</strain>
    </source>
</reference>
<feature type="chain" id="PRO_5002258670" evidence="3">
    <location>
        <begin position="19"/>
        <end position="533"/>
    </location>
</feature>
<feature type="compositionally biased region" description="Gly residues" evidence="2">
    <location>
        <begin position="346"/>
        <end position="362"/>
    </location>
</feature>
<dbReference type="STRING" id="145388.A0A0D2MCF8"/>
<dbReference type="Gene3D" id="3.80.10.10">
    <property type="entry name" value="Ribonuclease Inhibitor"/>
    <property type="match status" value="1"/>
</dbReference>
<gene>
    <name evidence="4" type="ORF">MNEG_9454</name>
</gene>
<dbReference type="OrthoDB" id="545695at2759"/>
<protein>
    <submittedName>
        <fullName evidence="4">Uncharacterized protein</fullName>
    </submittedName>
</protein>
<dbReference type="GO" id="GO:0005930">
    <property type="term" value="C:axoneme"/>
    <property type="evidence" value="ECO:0007669"/>
    <property type="project" value="UniProtKB-SubCell"/>
</dbReference>
<comment type="subcellular location">
    <subcellularLocation>
        <location evidence="1">Cytoplasm</location>
        <location evidence="1">Cytoskeleton</location>
        <location evidence="1">Cilium axoneme</location>
    </subcellularLocation>
</comment>
<feature type="region of interest" description="Disordered" evidence="2">
    <location>
        <begin position="345"/>
        <end position="400"/>
    </location>
</feature>
<evidence type="ECO:0000256" key="2">
    <source>
        <dbReference type="SAM" id="MobiDB-lite"/>
    </source>
</evidence>
<sequence length="533" mass="52727">MVRWSVLGSWTALRLTSMELVGLSCGPPDAGALAAMLGAGCGATLQRLVLGDARTLSFVPDLAVAAALRACSPSALRHLDLSGCLEVTDAGLAPVAALAALRELVLHNCMKIAAGAVEAVSRLPALRALSLRGCSQLGDHHIAALLRGAAALEELSLQTCNGITGSCLASLPSRAPRLADLNLSHCMRLEERHLHHLSRLPALRRLDLAGCMAPGAQGLACLAALSALTALGAAGWTQRGPAAAQRHAAQQQHAAAAAPGAQPPQRGEGGAPGPSAHAGADTPSSAASSGSYQADAWQLPPQVQRLDMRGASLTRGAMRRLLRSLPPVLQHLDLSQCQIVPEDSGWGIGSGGGGSGDGGGRGVSQLLGGRSAQAAGRGGAWTGDVLPQGPPGDQQQQMSGADLRPLSALTALTALFVSGVGVGAAAAAAPRGGCAEASAFARILGRDCGGGGGGGGSGGSGAPAACSWPGPFQGMAGLGAQGRTAGARRLAGLMAGRAPSAAAARSDAAAEAGAARAAMSCSGSALPPPPWAR</sequence>
<dbReference type="AlphaFoldDB" id="A0A0D2MCF8"/>
<evidence type="ECO:0000313" key="5">
    <source>
        <dbReference type="Proteomes" id="UP000054498"/>
    </source>
</evidence>
<keyword evidence="5" id="KW-1185">Reference proteome</keyword>
<evidence type="ECO:0000256" key="1">
    <source>
        <dbReference type="ARBA" id="ARBA00004430"/>
    </source>
</evidence>
<dbReference type="Pfam" id="PF13516">
    <property type="entry name" value="LRR_6"/>
    <property type="match status" value="1"/>
</dbReference>
<organism evidence="4 5">
    <name type="scientific">Monoraphidium neglectum</name>
    <dbReference type="NCBI Taxonomy" id="145388"/>
    <lineage>
        <taxon>Eukaryota</taxon>
        <taxon>Viridiplantae</taxon>
        <taxon>Chlorophyta</taxon>
        <taxon>core chlorophytes</taxon>
        <taxon>Chlorophyceae</taxon>
        <taxon>CS clade</taxon>
        <taxon>Sphaeropleales</taxon>
        <taxon>Selenastraceae</taxon>
        <taxon>Monoraphidium</taxon>
    </lineage>
</organism>
<name>A0A0D2MCF8_9CHLO</name>
<evidence type="ECO:0000256" key="3">
    <source>
        <dbReference type="SAM" id="SignalP"/>
    </source>
</evidence>
<feature type="compositionally biased region" description="Low complexity" evidence="2">
    <location>
        <begin position="242"/>
        <end position="266"/>
    </location>
</feature>
<dbReference type="InterPro" id="IPR032675">
    <property type="entry name" value="LRR_dom_sf"/>
</dbReference>
<feature type="signal peptide" evidence="3">
    <location>
        <begin position="1"/>
        <end position="18"/>
    </location>
</feature>
<dbReference type="GeneID" id="25742329"/>
<dbReference type="InterPro" id="IPR006553">
    <property type="entry name" value="Leu-rich_rpt_Cys-con_subtyp"/>
</dbReference>
<feature type="compositionally biased region" description="Polar residues" evidence="2">
    <location>
        <begin position="282"/>
        <end position="292"/>
    </location>
</feature>
<feature type="region of interest" description="Disordered" evidence="2">
    <location>
        <begin position="242"/>
        <end position="293"/>
    </location>
</feature>
<keyword evidence="3" id="KW-0732">Signal</keyword>
<dbReference type="SMART" id="SM00367">
    <property type="entry name" value="LRR_CC"/>
    <property type="match status" value="5"/>
</dbReference>
<feature type="compositionally biased region" description="Low complexity" evidence="2">
    <location>
        <begin position="363"/>
        <end position="375"/>
    </location>
</feature>
<dbReference type="EMBL" id="KK102161">
    <property type="protein sequence ID" value="KIY98511.1"/>
    <property type="molecule type" value="Genomic_DNA"/>
</dbReference>
<evidence type="ECO:0000313" key="4">
    <source>
        <dbReference type="EMBL" id="KIY98511.1"/>
    </source>
</evidence>
<dbReference type="Proteomes" id="UP000054498">
    <property type="component" value="Unassembled WGS sequence"/>
</dbReference>
<dbReference type="GO" id="GO:0019005">
    <property type="term" value="C:SCF ubiquitin ligase complex"/>
    <property type="evidence" value="ECO:0007669"/>
    <property type="project" value="TreeGrafter"/>
</dbReference>
<proteinExistence type="predicted"/>
<dbReference type="InterPro" id="IPR001611">
    <property type="entry name" value="Leu-rich_rpt"/>
</dbReference>
<accession>A0A0D2MCF8</accession>
<dbReference type="PANTHER" id="PTHR13318">
    <property type="entry name" value="PARTNER OF PAIRED, ISOFORM B-RELATED"/>
    <property type="match status" value="1"/>
</dbReference>
<dbReference type="RefSeq" id="XP_013897531.1">
    <property type="nucleotide sequence ID" value="XM_014042077.1"/>
</dbReference>
<dbReference type="PANTHER" id="PTHR13318:SF190">
    <property type="entry name" value="PARTNER OF PAIRED, ISOFORM B"/>
    <property type="match status" value="1"/>
</dbReference>
<dbReference type="GO" id="GO:0031146">
    <property type="term" value="P:SCF-dependent proteasomal ubiquitin-dependent protein catabolic process"/>
    <property type="evidence" value="ECO:0007669"/>
    <property type="project" value="TreeGrafter"/>
</dbReference>
<dbReference type="KEGG" id="mng:MNEG_9454"/>
<dbReference type="SUPFAM" id="SSF52047">
    <property type="entry name" value="RNI-like"/>
    <property type="match status" value="1"/>
</dbReference>